<feature type="region of interest" description="Disordered" evidence="1">
    <location>
        <begin position="1"/>
        <end position="29"/>
    </location>
</feature>
<proteinExistence type="predicted"/>
<feature type="compositionally biased region" description="Basic and acidic residues" evidence="1">
    <location>
        <begin position="16"/>
        <end position="29"/>
    </location>
</feature>
<dbReference type="AlphaFoldDB" id="A0A2P2NU04"/>
<evidence type="ECO:0000256" key="1">
    <source>
        <dbReference type="SAM" id="MobiDB-lite"/>
    </source>
</evidence>
<sequence length="29" mass="3477">MHHKRVGDCKICSPRNKLDKQNREKLTKI</sequence>
<protein>
    <submittedName>
        <fullName evidence="2">Uncharacterized protein</fullName>
    </submittedName>
</protein>
<dbReference type="EMBL" id="GGEC01065488">
    <property type="protein sequence ID" value="MBX45972.1"/>
    <property type="molecule type" value="Transcribed_RNA"/>
</dbReference>
<accession>A0A2P2NU04</accession>
<organism evidence="2">
    <name type="scientific">Rhizophora mucronata</name>
    <name type="common">Asiatic mangrove</name>
    <dbReference type="NCBI Taxonomy" id="61149"/>
    <lineage>
        <taxon>Eukaryota</taxon>
        <taxon>Viridiplantae</taxon>
        <taxon>Streptophyta</taxon>
        <taxon>Embryophyta</taxon>
        <taxon>Tracheophyta</taxon>
        <taxon>Spermatophyta</taxon>
        <taxon>Magnoliopsida</taxon>
        <taxon>eudicotyledons</taxon>
        <taxon>Gunneridae</taxon>
        <taxon>Pentapetalae</taxon>
        <taxon>rosids</taxon>
        <taxon>fabids</taxon>
        <taxon>Malpighiales</taxon>
        <taxon>Rhizophoraceae</taxon>
        <taxon>Rhizophora</taxon>
    </lineage>
</organism>
<reference evidence="2" key="1">
    <citation type="submission" date="2018-02" db="EMBL/GenBank/DDBJ databases">
        <title>Rhizophora mucronata_Transcriptome.</title>
        <authorList>
            <person name="Meera S.P."/>
            <person name="Sreeshan A."/>
            <person name="Augustine A."/>
        </authorList>
    </citation>
    <scope>NUCLEOTIDE SEQUENCE</scope>
    <source>
        <tissue evidence="2">Leaf</tissue>
    </source>
</reference>
<name>A0A2P2NU04_RHIMU</name>
<evidence type="ECO:0000313" key="2">
    <source>
        <dbReference type="EMBL" id="MBX45972.1"/>
    </source>
</evidence>